<keyword evidence="2" id="KW-0732">Signal</keyword>
<protein>
    <submittedName>
        <fullName evidence="3">Uncharacterized protein</fullName>
    </submittedName>
</protein>
<evidence type="ECO:0000256" key="2">
    <source>
        <dbReference type="SAM" id="SignalP"/>
    </source>
</evidence>
<feature type="compositionally biased region" description="Basic residues" evidence="1">
    <location>
        <begin position="119"/>
        <end position="141"/>
    </location>
</feature>
<organism evidence="3 4">
    <name type="scientific">Puccinia graminis f. sp. tritici</name>
    <dbReference type="NCBI Taxonomy" id="56615"/>
    <lineage>
        <taxon>Eukaryota</taxon>
        <taxon>Fungi</taxon>
        <taxon>Dikarya</taxon>
        <taxon>Basidiomycota</taxon>
        <taxon>Pucciniomycotina</taxon>
        <taxon>Pucciniomycetes</taxon>
        <taxon>Pucciniales</taxon>
        <taxon>Pucciniaceae</taxon>
        <taxon>Puccinia</taxon>
    </lineage>
</organism>
<comment type="caution">
    <text evidence="3">The sequence shown here is derived from an EMBL/GenBank/DDBJ whole genome shotgun (WGS) entry which is preliminary data.</text>
</comment>
<feature type="region of interest" description="Disordered" evidence="1">
    <location>
        <begin position="50"/>
        <end position="157"/>
    </location>
</feature>
<feature type="compositionally biased region" description="Low complexity" evidence="1">
    <location>
        <begin position="63"/>
        <end position="75"/>
    </location>
</feature>
<accession>A0A5B0S3V2</accession>
<reference evidence="3 4" key="1">
    <citation type="submission" date="2019-05" db="EMBL/GenBank/DDBJ databases">
        <title>Emergence of the Ug99 lineage of the wheat stem rust pathogen through somatic hybridization.</title>
        <authorList>
            <person name="Li F."/>
            <person name="Upadhyaya N.M."/>
            <person name="Sperschneider J."/>
            <person name="Matny O."/>
            <person name="Nguyen-Phuc H."/>
            <person name="Mago R."/>
            <person name="Raley C."/>
            <person name="Miller M.E."/>
            <person name="Silverstein K.A.T."/>
            <person name="Henningsen E."/>
            <person name="Hirsch C.D."/>
            <person name="Visser B."/>
            <person name="Pretorius Z.A."/>
            <person name="Steffenson B.J."/>
            <person name="Schwessinger B."/>
            <person name="Dodds P.N."/>
            <person name="Figueroa M."/>
        </authorList>
    </citation>
    <scope>NUCLEOTIDE SEQUENCE [LARGE SCALE GENOMIC DNA]</scope>
    <source>
        <strain evidence="3 4">Ug99</strain>
    </source>
</reference>
<feature type="chain" id="PRO_5023040085" evidence="2">
    <location>
        <begin position="23"/>
        <end position="157"/>
    </location>
</feature>
<dbReference type="Proteomes" id="UP000325313">
    <property type="component" value="Unassembled WGS sequence"/>
</dbReference>
<sequence length="157" mass="17880">MRFYTVGFRWIYLLSSPVLLLTTLLPEIQDSGKLVHQPHLQFDLNRVPVDDSSKEIPPWSFQPSSSLAASSPDLTSQKDQAALRSPANIQKPIPSKDDIKSSRHKRKNELSSKPDGKSCRNKYKKNAFKVQKKSRKHKGKRPAINNKNGEFNRISEL</sequence>
<gene>
    <name evidence="3" type="ORF">PGTUg99_012576</name>
</gene>
<feature type="compositionally biased region" description="Basic and acidic residues" evidence="1">
    <location>
        <begin position="108"/>
        <end position="118"/>
    </location>
</feature>
<evidence type="ECO:0000313" key="3">
    <source>
        <dbReference type="EMBL" id="KAA1132846.1"/>
    </source>
</evidence>
<dbReference type="AlphaFoldDB" id="A0A5B0S3V2"/>
<dbReference type="EMBL" id="VDEP01000075">
    <property type="protein sequence ID" value="KAA1132846.1"/>
    <property type="molecule type" value="Genomic_DNA"/>
</dbReference>
<evidence type="ECO:0000313" key="4">
    <source>
        <dbReference type="Proteomes" id="UP000325313"/>
    </source>
</evidence>
<feature type="signal peptide" evidence="2">
    <location>
        <begin position="1"/>
        <end position="22"/>
    </location>
</feature>
<proteinExistence type="predicted"/>
<name>A0A5B0S3V2_PUCGR</name>
<evidence type="ECO:0000256" key="1">
    <source>
        <dbReference type="SAM" id="MobiDB-lite"/>
    </source>
</evidence>